<feature type="domain" description="N-acetyltransferase" evidence="5">
    <location>
        <begin position="388"/>
        <end position="543"/>
    </location>
</feature>
<evidence type="ECO:0000313" key="7">
    <source>
        <dbReference type="Proteomes" id="UP000298111"/>
    </source>
</evidence>
<dbReference type="Gene3D" id="3.40.630.30">
    <property type="match status" value="1"/>
</dbReference>
<dbReference type="SUPFAM" id="SSF52768">
    <property type="entry name" value="Arginase/deacetylase"/>
    <property type="match status" value="1"/>
</dbReference>
<dbReference type="AlphaFoldDB" id="A0A8H1LFX8"/>
<dbReference type="GO" id="GO:0005829">
    <property type="term" value="C:cytosol"/>
    <property type="evidence" value="ECO:0007669"/>
    <property type="project" value="TreeGrafter"/>
</dbReference>
<dbReference type="GeneID" id="75183785"/>
<dbReference type="InterPro" id="IPR000182">
    <property type="entry name" value="GNAT_dom"/>
</dbReference>
<evidence type="ECO:0000313" key="6">
    <source>
        <dbReference type="EMBL" id="TGG83340.1"/>
    </source>
</evidence>
<dbReference type="InterPro" id="IPR016181">
    <property type="entry name" value="Acyl_CoA_acyltransferase"/>
</dbReference>
<dbReference type="Gene3D" id="3.40.800.10">
    <property type="entry name" value="Ureohydrolase domain"/>
    <property type="match status" value="1"/>
</dbReference>
<dbReference type="Proteomes" id="UP000298111">
    <property type="component" value="Unassembled WGS sequence"/>
</dbReference>
<evidence type="ECO:0000256" key="3">
    <source>
        <dbReference type="ARBA" id="ARBA00023211"/>
    </source>
</evidence>
<dbReference type="GO" id="GO:0016747">
    <property type="term" value="F:acyltransferase activity, transferring groups other than amino-acyl groups"/>
    <property type="evidence" value="ECO:0007669"/>
    <property type="project" value="InterPro"/>
</dbReference>
<accession>A0A8H1LFX8</accession>
<sequence length="543" mass="57835">MAQPVVVEVPQWEGSSSPTARRLADGARAVAALLPFPRVPVRCDERAGAGATVEGVRGLDVLADRLGAVREALATVTEPVTVTAGGDCGVELAPVERALRRHGDRLAVVWFDAHADLNIPASSPSGAFHGMVLRALLGEGPEALRPRHVLTPDQVVLAGVRALDPAELEYVERHRVRRLTVTELAEPAALVEAVAATGAEAVYVHLDLDVLDPADFASVGVPEPGGLRPHRLADCVRALARRFPLAGLGITEHQPRPGAAAEDAVLDDLVRLLTDVLVRPAPDDVHRIEQHALAAWPAPAGQALDGWLVRHTPGMRRLRSGNTAWPRPEADKAAEEALPAVEQFYTARGLTPAVQVSPALHHIGLDERLAALGWRQEAAIHVMTAPAATVATAEPAAGKAAGKWAVRCDDGLTPAWLTAFGELDGQDDSRTLADSVVSRIALPVACVTVRAEDGRLAGTGLFAGGDARWAGVYCMVTHPAFRRRGVAAAVLRTGARWAREQHIPGLYLQVSRTNHAARALYTRAGFTHAYSYHYRLRGPAGER</sequence>
<proteinExistence type="inferred from homology"/>
<comment type="caution">
    <text evidence="6">The sequence shown here is derived from an EMBL/GenBank/DDBJ whole genome shotgun (WGS) entry which is preliminary data.</text>
</comment>
<dbReference type="PROSITE" id="PS51409">
    <property type="entry name" value="ARGINASE_2"/>
    <property type="match status" value="1"/>
</dbReference>
<organism evidence="6 7">
    <name type="scientific">Streptomyces albus</name>
    <dbReference type="NCBI Taxonomy" id="1888"/>
    <lineage>
        <taxon>Bacteria</taxon>
        <taxon>Bacillati</taxon>
        <taxon>Actinomycetota</taxon>
        <taxon>Actinomycetes</taxon>
        <taxon>Kitasatosporales</taxon>
        <taxon>Streptomycetaceae</taxon>
        <taxon>Streptomyces</taxon>
    </lineage>
</organism>
<keyword evidence="1" id="KW-0479">Metal-binding</keyword>
<protein>
    <submittedName>
        <fullName evidence="6">GNAT family N-acetyltransferase</fullName>
    </submittedName>
</protein>
<dbReference type="Pfam" id="PF00583">
    <property type="entry name" value="Acetyltransf_1"/>
    <property type="match status" value="1"/>
</dbReference>
<name>A0A8H1LFX8_9ACTN</name>
<dbReference type="CDD" id="cd09999">
    <property type="entry name" value="Arginase-like_1"/>
    <property type="match status" value="1"/>
</dbReference>
<dbReference type="InterPro" id="IPR006035">
    <property type="entry name" value="Ureohydrolase"/>
</dbReference>
<evidence type="ECO:0000256" key="2">
    <source>
        <dbReference type="ARBA" id="ARBA00022801"/>
    </source>
</evidence>
<dbReference type="SUPFAM" id="SSF55729">
    <property type="entry name" value="Acyl-CoA N-acyltransferases (Nat)"/>
    <property type="match status" value="1"/>
</dbReference>
<keyword evidence="3" id="KW-0464">Manganese</keyword>
<gene>
    <name evidence="6" type="ORF">D8771_15020</name>
</gene>
<dbReference type="CDD" id="cd04301">
    <property type="entry name" value="NAT_SF"/>
    <property type="match status" value="1"/>
</dbReference>
<keyword evidence="2" id="KW-0378">Hydrolase</keyword>
<dbReference type="GO" id="GO:0004053">
    <property type="term" value="F:arginase activity"/>
    <property type="evidence" value="ECO:0007669"/>
    <property type="project" value="TreeGrafter"/>
</dbReference>
<dbReference type="RefSeq" id="WP_063834364.1">
    <property type="nucleotide sequence ID" value="NZ_CP103060.1"/>
</dbReference>
<dbReference type="PRINTS" id="PR00116">
    <property type="entry name" value="ARGINASE"/>
</dbReference>
<dbReference type="PANTHER" id="PTHR43782:SF3">
    <property type="entry name" value="ARGINASE"/>
    <property type="match status" value="1"/>
</dbReference>
<dbReference type="InterPro" id="IPR023696">
    <property type="entry name" value="Ureohydrolase_dom_sf"/>
</dbReference>
<dbReference type="PROSITE" id="PS51186">
    <property type="entry name" value="GNAT"/>
    <property type="match status" value="1"/>
</dbReference>
<reference evidence="6 7" key="1">
    <citation type="submission" date="2018-10" db="EMBL/GenBank/DDBJ databases">
        <title>Isolation of pseudouridimycin from Streptomyces albus DSM 40763.</title>
        <authorList>
            <person name="Rosenqvist P."/>
            <person name="Metsae-Ketelae M."/>
            <person name="Virta P."/>
        </authorList>
    </citation>
    <scope>NUCLEOTIDE SEQUENCE [LARGE SCALE GENOMIC DNA]</scope>
    <source>
        <strain evidence="6 7">DSM 40763</strain>
    </source>
</reference>
<evidence type="ECO:0000259" key="5">
    <source>
        <dbReference type="PROSITE" id="PS51186"/>
    </source>
</evidence>
<comment type="similarity">
    <text evidence="4">Belongs to the arginase family.</text>
</comment>
<dbReference type="GO" id="GO:0030145">
    <property type="term" value="F:manganese ion binding"/>
    <property type="evidence" value="ECO:0007669"/>
    <property type="project" value="TreeGrafter"/>
</dbReference>
<evidence type="ECO:0000256" key="4">
    <source>
        <dbReference type="PROSITE-ProRule" id="PRU00742"/>
    </source>
</evidence>
<keyword evidence="6" id="KW-0808">Transferase</keyword>
<dbReference type="PANTHER" id="PTHR43782">
    <property type="entry name" value="ARGINASE"/>
    <property type="match status" value="1"/>
</dbReference>
<dbReference type="EMBL" id="RCIY01000055">
    <property type="protein sequence ID" value="TGG83340.1"/>
    <property type="molecule type" value="Genomic_DNA"/>
</dbReference>
<dbReference type="Pfam" id="PF00491">
    <property type="entry name" value="Arginase"/>
    <property type="match status" value="1"/>
</dbReference>
<evidence type="ECO:0000256" key="1">
    <source>
        <dbReference type="ARBA" id="ARBA00022723"/>
    </source>
</evidence>